<dbReference type="OrthoDB" id="5152093at2759"/>
<accession>A0A9P7Y760</accession>
<reference evidence="2" key="1">
    <citation type="journal article" date="2021" name="IMA Fungus">
        <title>Genomic characterization of three marine fungi, including Emericellopsis atlantica sp. nov. with signatures of a generalist lifestyle and marine biomass degradation.</title>
        <authorList>
            <person name="Hagestad O.C."/>
            <person name="Hou L."/>
            <person name="Andersen J.H."/>
            <person name="Hansen E.H."/>
            <person name="Altermark B."/>
            <person name="Li C."/>
            <person name="Kuhnert E."/>
            <person name="Cox R.J."/>
            <person name="Crous P.W."/>
            <person name="Spatafora J.W."/>
            <person name="Lail K."/>
            <person name="Amirebrahimi M."/>
            <person name="Lipzen A."/>
            <person name="Pangilinan J."/>
            <person name="Andreopoulos W."/>
            <person name="Hayes R.D."/>
            <person name="Ng V."/>
            <person name="Grigoriev I.V."/>
            <person name="Jackson S.A."/>
            <person name="Sutton T.D.S."/>
            <person name="Dobson A.D.W."/>
            <person name="Rama T."/>
        </authorList>
    </citation>
    <scope>NUCLEOTIDE SEQUENCE</scope>
    <source>
        <strain evidence="2">TRa018bII</strain>
    </source>
</reference>
<evidence type="ECO:0000313" key="3">
    <source>
        <dbReference type="Proteomes" id="UP000824998"/>
    </source>
</evidence>
<name>A0A9P7Y760_9HELO</name>
<feature type="chain" id="PRO_5040237957" description="Granulins domain-containing protein" evidence="1">
    <location>
        <begin position="18"/>
        <end position="159"/>
    </location>
</feature>
<protein>
    <recommendedName>
        <fullName evidence="4">Granulins domain-containing protein</fullName>
    </recommendedName>
</protein>
<organism evidence="2 3">
    <name type="scientific">Amylocarpus encephaloides</name>
    <dbReference type="NCBI Taxonomy" id="45428"/>
    <lineage>
        <taxon>Eukaryota</taxon>
        <taxon>Fungi</taxon>
        <taxon>Dikarya</taxon>
        <taxon>Ascomycota</taxon>
        <taxon>Pezizomycotina</taxon>
        <taxon>Leotiomycetes</taxon>
        <taxon>Helotiales</taxon>
        <taxon>Helotiales incertae sedis</taxon>
        <taxon>Amylocarpus</taxon>
    </lineage>
</organism>
<evidence type="ECO:0008006" key="4">
    <source>
        <dbReference type="Google" id="ProtNLM"/>
    </source>
</evidence>
<feature type="signal peptide" evidence="1">
    <location>
        <begin position="1"/>
        <end position="17"/>
    </location>
</feature>
<keyword evidence="1" id="KW-0732">Signal</keyword>
<proteinExistence type="predicted"/>
<sequence>MRFSTIVLFLLASVVAAEPTYPDARSGPAPVSGVLAAKDMLFKRQAYDLCYDGTYCINEYCCGYYNCMPIGGECCSNGQYCLAGESCVIQSGFMRCKNTAGVFVQPASITATASAAPVGGSSVGGPTAPATPQPNAGGRESVRWALVGVVGVAGLALWL</sequence>
<dbReference type="AlphaFoldDB" id="A0A9P7Y760"/>
<gene>
    <name evidence="2" type="ORF">BJ875DRAFT_489939</name>
</gene>
<dbReference type="EMBL" id="MU251961">
    <property type="protein sequence ID" value="KAG9228370.1"/>
    <property type="molecule type" value="Genomic_DNA"/>
</dbReference>
<comment type="caution">
    <text evidence="2">The sequence shown here is derived from an EMBL/GenBank/DDBJ whole genome shotgun (WGS) entry which is preliminary data.</text>
</comment>
<dbReference type="Proteomes" id="UP000824998">
    <property type="component" value="Unassembled WGS sequence"/>
</dbReference>
<evidence type="ECO:0000256" key="1">
    <source>
        <dbReference type="SAM" id="SignalP"/>
    </source>
</evidence>
<keyword evidence="3" id="KW-1185">Reference proteome</keyword>
<evidence type="ECO:0000313" key="2">
    <source>
        <dbReference type="EMBL" id="KAG9228370.1"/>
    </source>
</evidence>